<dbReference type="PANTHER" id="PTHR47234:SF2">
    <property type="entry name" value="TONB-DEPENDENT RECEPTOR"/>
    <property type="match status" value="1"/>
</dbReference>
<evidence type="ECO:0000256" key="6">
    <source>
        <dbReference type="ARBA" id="ARBA00023077"/>
    </source>
</evidence>
<dbReference type="PANTHER" id="PTHR47234">
    <property type="match status" value="1"/>
</dbReference>
<evidence type="ECO:0000256" key="12">
    <source>
        <dbReference type="SAM" id="SignalP"/>
    </source>
</evidence>
<reference evidence="15 16" key="1">
    <citation type="journal article" date="2012" name="Antonie Van Leeuwenhoek">
        <title>Shewanella litorisediminis sp. nov., a gammaproteobacterium isolated from a tidal flat sediment.</title>
        <authorList>
            <person name="Lee M.H."/>
            <person name="Yoon J.H."/>
        </authorList>
    </citation>
    <scope>NUCLEOTIDE SEQUENCE [LARGE SCALE GENOMIC DNA]</scope>
    <source>
        <strain evidence="15 16">SMK1-12</strain>
    </source>
</reference>
<organism evidence="15 16">
    <name type="scientific">Shewanella litorisediminis</name>
    <dbReference type="NCBI Taxonomy" id="1173586"/>
    <lineage>
        <taxon>Bacteria</taxon>
        <taxon>Pseudomonadati</taxon>
        <taxon>Pseudomonadota</taxon>
        <taxon>Gammaproteobacteria</taxon>
        <taxon>Alteromonadales</taxon>
        <taxon>Shewanellaceae</taxon>
        <taxon>Shewanella</taxon>
    </lineage>
</organism>
<feature type="short sequence motif" description="TonB C-terminal box" evidence="10">
    <location>
        <begin position="992"/>
        <end position="1009"/>
    </location>
</feature>
<feature type="signal peptide" evidence="12">
    <location>
        <begin position="1"/>
        <end position="24"/>
    </location>
</feature>
<dbReference type="PROSITE" id="PS01156">
    <property type="entry name" value="TONB_DEPENDENT_REC_2"/>
    <property type="match status" value="1"/>
</dbReference>
<dbReference type="EMBL" id="CP069213">
    <property type="protein sequence ID" value="QRH02440.1"/>
    <property type="molecule type" value="Genomic_DNA"/>
</dbReference>
<feature type="chain" id="PRO_5045698183" evidence="12">
    <location>
        <begin position="25"/>
        <end position="1009"/>
    </location>
</feature>
<keyword evidence="7 9" id="KW-0472">Membrane</keyword>
<evidence type="ECO:0000256" key="7">
    <source>
        <dbReference type="ARBA" id="ARBA00023136"/>
    </source>
</evidence>
<dbReference type="SUPFAM" id="SSF56935">
    <property type="entry name" value="Porins"/>
    <property type="match status" value="1"/>
</dbReference>
<dbReference type="InterPro" id="IPR039426">
    <property type="entry name" value="TonB-dep_rcpt-like"/>
</dbReference>
<dbReference type="InterPro" id="IPR012910">
    <property type="entry name" value="Plug_dom"/>
</dbReference>
<dbReference type="Pfam" id="PF00593">
    <property type="entry name" value="TonB_dep_Rec_b-barrel"/>
    <property type="match status" value="1"/>
</dbReference>
<proteinExistence type="inferred from homology"/>
<dbReference type="PROSITE" id="PS52016">
    <property type="entry name" value="TONB_DEPENDENT_REC_3"/>
    <property type="match status" value="1"/>
</dbReference>
<dbReference type="InterPro" id="IPR036942">
    <property type="entry name" value="Beta-barrel_TonB_sf"/>
</dbReference>
<keyword evidence="2 9" id="KW-0813">Transport</keyword>
<dbReference type="Pfam" id="PF07715">
    <property type="entry name" value="Plug"/>
    <property type="match status" value="1"/>
</dbReference>
<evidence type="ECO:0000313" key="15">
    <source>
        <dbReference type="EMBL" id="QRH02440.1"/>
    </source>
</evidence>
<keyword evidence="6 11" id="KW-0798">TonB box</keyword>
<evidence type="ECO:0000256" key="3">
    <source>
        <dbReference type="ARBA" id="ARBA00022452"/>
    </source>
</evidence>
<dbReference type="InterPro" id="IPR037066">
    <property type="entry name" value="Plug_dom_sf"/>
</dbReference>
<evidence type="ECO:0000256" key="5">
    <source>
        <dbReference type="ARBA" id="ARBA00022729"/>
    </source>
</evidence>
<dbReference type="Gene3D" id="2.40.170.20">
    <property type="entry name" value="TonB-dependent receptor, beta-barrel domain"/>
    <property type="match status" value="1"/>
</dbReference>
<evidence type="ECO:0000256" key="11">
    <source>
        <dbReference type="RuleBase" id="RU003357"/>
    </source>
</evidence>
<comment type="subcellular location">
    <subcellularLocation>
        <location evidence="1 9">Cell outer membrane</location>
        <topology evidence="1 9">Multi-pass membrane protein</topology>
    </subcellularLocation>
</comment>
<evidence type="ECO:0000256" key="9">
    <source>
        <dbReference type="PROSITE-ProRule" id="PRU01360"/>
    </source>
</evidence>
<protein>
    <submittedName>
        <fullName evidence="15">TonB-dependent receptor</fullName>
    </submittedName>
</protein>
<evidence type="ECO:0000256" key="8">
    <source>
        <dbReference type="ARBA" id="ARBA00023237"/>
    </source>
</evidence>
<keyword evidence="15" id="KW-0675">Receptor</keyword>
<dbReference type="InterPro" id="IPR000531">
    <property type="entry name" value="Beta-barrel_TonB"/>
</dbReference>
<keyword evidence="4 9" id="KW-0812">Transmembrane</keyword>
<dbReference type="Gene3D" id="2.170.130.10">
    <property type="entry name" value="TonB-dependent receptor, plug domain"/>
    <property type="match status" value="1"/>
</dbReference>
<keyword evidence="5 12" id="KW-0732">Signal</keyword>
<accession>A0ABX7G554</accession>
<dbReference type="Proteomes" id="UP000596252">
    <property type="component" value="Chromosome"/>
</dbReference>
<comment type="similarity">
    <text evidence="9 11">Belongs to the TonB-dependent receptor family.</text>
</comment>
<evidence type="ECO:0000259" key="13">
    <source>
        <dbReference type="Pfam" id="PF00593"/>
    </source>
</evidence>
<sequence>MKKTILTLAIQAAVLGGMSMTALAADEVEVSQVKGNQPQQSAETEQQTIEKISVTGSRIKRDSFSVATPLATLDKGAIEDAGIGSLAAILVDELPQVAEGVSNANSQSSVQNTGLSTIDLRNLGTNRTLTLIDGRRVVSNSYSGNYVSLSTIPSTFVDKVEIITGGASATYGSDAVAGVVNIITQQDQQGAKFNVRGGTTEKGGEEMSVDGDFGTLYADGKGYLFMAASYTKEFGLDYWDRNRAQQQESWSYDDKRMCNTMLTETYDTALKTNAQCMRDITQADWRDLNDSIPGGVFNEASSLRPDAGFWYDGQTLRDDWHEEKYGIHFAQYDWLKVPEDTVAAAVKTEYDFDSGVQAYFQLQYSRNHSENPKSPESSDENEFALVRNPATGEFVEEYVGRIPKNNPFVPEAIFEGASSRGITWDRNFAEVGAIVNENTRTTYRSWAGLRGFVWDNWEWDLSVGYGKFKQEQERQNEINVLKLRNALQAEKLADGTIQCIDADARADGCVPVNLFGEGSISAEAADYIRANPTITTDISMTNVLGYVTGDLFELPAGPVASAFGFEYRRDTQSVDTNVPNGGVTFNYVPTFEGDVDVYEAFGEVSLPLLRDMTAVRNLSMDLSLRVADYSWSTTDLMKSYKAGIVYEPAEGYMVRANWATAQRAPTITELLSPPRGDYDGFDDICDGVTATSTGPGHDNCRLEPGIAAAIAADGSFKDENNGYSPNVGNPDLQEESAETFTVGVSMAPSFIEGLRVAIDYYDISIEDAMTSLGNEDIIGFCYASSLPYGGDNPFCNDVKRDGEGQIIEVQQRVINADETNTSGYDLALDYRYDMDGWGSLKLKLDWSHVLDYSITATGPDGQFTDSYVGLLSSGIFEDKASASLSWYLEDLRIRWSVKYKSSVRRSQSAHEDWEKDIAANAENCASGSASCVENPEPLWGNELPSVTTHNLSASYSFDVGQDTEIRLSGGVNNLFDEKGPFVIGGSGNYDSLYGGGVGRYYYLGAELKF</sequence>
<keyword evidence="3 9" id="KW-1134">Transmembrane beta strand</keyword>
<keyword evidence="8 9" id="KW-0998">Cell outer membrane</keyword>
<feature type="domain" description="TonB-dependent receptor plug" evidence="14">
    <location>
        <begin position="66"/>
        <end position="179"/>
    </location>
</feature>
<feature type="domain" description="TonB-dependent receptor-like beta-barrel" evidence="13">
    <location>
        <begin position="418"/>
        <end position="974"/>
    </location>
</feature>
<dbReference type="RefSeq" id="WP_203326049.1">
    <property type="nucleotide sequence ID" value="NZ_CP069213.1"/>
</dbReference>
<evidence type="ECO:0000256" key="4">
    <source>
        <dbReference type="ARBA" id="ARBA00022692"/>
    </source>
</evidence>
<name>A0ABX7G554_9GAMM</name>
<keyword evidence="16" id="KW-1185">Reference proteome</keyword>
<gene>
    <name evidence="15" type="ORF">JQC75_03160</name>
</gene>
<dbReference type="InterPro" id="IPR010917">
    <property type="entry name" value="TonB_rcpt_CS"/>
</dbReference>
<evidence type="ECO:0000313" key="16">
    <source>
        <dbReference type="Proteomes" id="UP000596252"/>
    </source>
</evidence>
<evidence type="ECO:0000256" key="1">
    <source>
        <dbReference type="ARBA" id="ARBA00004571"/>
    </source>
</evidence>
<evidence type="ECO:0000256" key="2">
    <source>
        <dbReference type="ARBA" id="ARBA00022448"/>
    </source>
</evidence>
<evidence type="ECO:0000259" key="14">
    <source>
        <dbReference type="Pfam" id="PF07715"/>
    </source>
</evidence>
<evidence type="ECO:0000256" key="10">
    <source>
        <dbReference type="PROSITE-ProRule" id="PRU10144"/>
    </source>
</evidence>